<dbReference type="Proteomes" id="UP000582659">
    <property type="component" value="Unassembled WGS sequence"/>
</dbReference>
<dbReference type="Proteomes" id="UP000659654">
    <property type="component" value="Unassembled WGS sequence"/>
</dbReference>
<dbReference type="SUPFAM" id="SSF50630">
    <property type="entry name" value="Acid proteases"/>
    <property type="match status" value="1"/>
</dbReference>
<feature type="chain" id="PRO_5035399684" evidence="1">
    <location>
        <begin position="17"/>
        <end position="358"/>
    </location>
</feature>
<organism evidence="4 6">
    <name type="scientific">Bursaphelenchus xylophilus</name>
    <name type="common">Pinewood nematode worm</name>
    <name type="synonym">Aphelenchoides xylophilus</name>
    <dbReference type="NCBI Taxonomy" id="6326"/>
    <lineage>
        <taxon>Eukaryota</taxon>
        <taxon>Metazoa</taxon>
        <taxon>Ecdysozoa</taxon>
        <taxon>Nematoda</taxon>
        <taxon>Chromadorea</taxon>
        <taxon>Rhabditida</taxon>
        <taxon>Tylenchina</taxon>
        <taxon>Tylenchomorpha</taxon>
        <taxon>Aphelenchoidea</taxon>
        <taxon>Aphelenchoididae</taxon>
        <taxon>Bursaphelenchus</taxon>
    </lineage>
</organism>
<accession>A0A1I7S2F5</accession>
<evidence type="ECO:0000313" key="3">
    <source>
        <dbReference type="EMBL" id="CAD5225457.1"/>
    </source>
</evidence>
<gene>
    <name evidence="3" type="ORF">BXYJ_LOCUS8554</name>
</gene>
<evidence type="ECO:0000259" key="2">
    <source>
        <dbReference type="PROSITE" id="PS51767"/>
    </source>
</evidence>
<evidence type="ECO:0000313" key="6">
    <source>
        <dbReference type="WBParaSite" id="BXY_0718400.1"/>
    </source>
</evidence>
<dbReference type="InterPro" id="IPR033121">
    <property type="entry name" value="PEPTIDASE_A1"/>
</dbReference>
<evidence type="ECO:0000313" key="5">
    <source>
        <dbReference type="Proteomes" id="UP000659654"/>
    </source>
</evidence>
<feature type="domain" description="Peptidase A1" evidence="2">
    <location>
        <begin position="21"/>
        <end position="336"/>
    </location>
</feature>
<dbReference type="EMBL" id="CAJFDI010000004">
    <property type="protein sequence ID" value="CAD5225457.1"/>
    <property type="molecule type" value="Genomic_DNA"/>
</dbReference>
<sequence length="358" mass="41084">MKSCYFFALFITLSSGYINDFAINVTFPGYNATRAFIIDTIETDEFVWQAKGFARFAGEDYTFDEEKSRTYRAGDYLFSSGFQDGKTYCRLSGVMSQDNMSLLPYKNHYAYFGLVRNSTCAGNAMHRTTAFNGKLRAGRLSFVKNRNNRKTVGDFLVRSFRYPQMCLHQSVTDDLKIKQTVVAVGARVAEDRLKGSYYYNQDNYWRVPATTFKIGDAEFNVTQRYNMATFHTSSPKIRLPLIYFDRVVSAVGAVNETGKYIVDCDKRVELEIGLNGKRFKIQFEALLRRDKPDDKKCELLLERNDDIYRNSFVLGVPFFVNNGVCFGGSTATFYDATYDEKRPVFPDTWGAYVSVRNE</sequence>
<reference evidence="3" key="2">
    <citation type="submission" date="2020-09" db="EMBL/GenBank/DDBJ databases">
        <authorList>
            <person name="Kikuchi T."/>
        </authorList>
    </citation>
    <scope>NUCLEOTIDE SEQUENCE</scope>
    <source>
        <strain evidence="3">Ka4C1</strain>
    </source>
</reference>
<protein>
    <submittedName>
        <fullName evidence="3">(pine wood nematode) hypothetical protein</fullName>
    </submittedName>
    <submittedName>
        <fullName evidence="6">Peptidase A1 domain-containing protein</fullName>
    </submittedName>
</protein>
<name>A0A1I7S2F5_BURXY</name>
<dbReference type="Pfam" id="PF00026">
    <property type="entry name" value="Asp"/>
    <property type="match status" value="1"/>
</dbReference>
<keyword evidence="1" id="KW-0732">Signal</keyword>
<evidence type="ECO:0000313" key="4">
    <source>
        <dbReference type="Proteomes" id="UP000095284"/>
    </source>
</evidence>
<dbReference type="InterPro" id="IPR021109">
    <property type="entry name" value="Peptidase_aspartic_dom_sf"/>
</dbReference>
<dbReference type="SMR" id="A0A1I7S2F5"/>
<dbReference type="PROSITE" id="PS51767">
    <property type="entry name" value="PEPTIDASE_A1"/>
    <property type="match status" value="1"/>
</dbReference>
<dbReference type="EMBL" id="CAJFCV020000004">
    <property type="protein sequence ID" value="CAG9114591.1"/>
    <property type="molecule type" value="Genomic_DNA"/>
</dbReference>
<reference evidence="6" key="1">
    <citation type="submission" date="2016-11" db="UniProtKB">
        <authorList>
            <consortium name="WormBaseParasite"/>
        </authorList>
    </citation>
    <scope>IDENTIFICATION</scope>
</reference>
<evidence type="ECO:0000256" key="1">
    <source>
        <dbReference type="SAM" id="SignalP"/>
    </source>
</evidence>
<dbReference type="Proteomes" id="UP000095284">
    <property type="component" value="Unplaced"/>
</dbReference>
<feature type="signal peptide" evidence="1">
    <location>
        <begin position="1"/>
        <end position="16"/>
    </location>
</feature>
<keyword evidence="5" id="KW-1185">Reference proteome</keyword>
<proteinExistence type="predicted"/>
<dbReference type="AlphaFoldDB" id="A0A1I7S2F5"/>
<dbReference type="WBParaSite" id="BXY_0718400.1">
    <property type="protein sequence ID" value="BXY_0718400.1"/>
    <property type="gene ID" value="BXY_0718400"/>
</dbReference>
<dbReference type="Gene3D" id="2.40.70.10">
    <property type="entry name" value="Acid Proteases"/>
    <property type="match status" value="1"/>
</dbReference>